<evidence type="ECO:0000313" key="2">
    <source>
        <dbReference type="EMBL" id="KAK2115199.1"/>
    </source>
</evidence>
<organism evidence="2 3">
    <name type="scientific">Saguinus oedipus</name>
    <name type="common">Cotton-top tamarin</name>
    <name type="synonym">Oedipomidas oedipus</name>
    <dbReference type="NCBI Taxonomy" id="9490"/>
    <lineage>
        <taxon>Eukaryota</taxon>
        <taxon>Metazoa</taxon>
        <taxon>Chordata</taxon>
        <taxon>Craniata</taxon>
        <taxon>Vertebrata</taxon>
        <taxon>Euteleostomi</taxon>
        <taxon>Mammalia</taxon>
        <taxon>Eutheria</taxon>
        <taxon>Euarchontoglires</taxon>
        <taxon>Primates</taxon>
        <taxon>Haplorrhini</taxon>
        <taxon>Platyrrhini</taxon>
        <taxon>Cebidae</taxon>
        <taxon>Callitrichinae</taxon>
        <taxon>Saguinus</taxon>
    </lineage>
</organism>
<evidence type="ECO:0000313" key="3">
    <source>
        <dbReference type="Proteomes" id="UP001266305"/>
    </source>
</evidence>
<keyword evidence="3" id="KW-1185">Reference proteome</keyword>
<name>A0ABQ9W0N6_SAGOE</name>
<dbReference type="EMBL" id="JASSZA010000003">
    <property type="protein sequence ID" value="KAK2115199.1"/>
    <property type="molecule type" value="Genomic_DNA"/>
</dbReference>
<proteinExistence type="predicted"/>
<reference evidence="2 3" key="1">
    <citation type="submission" date="2023-05" db="EMBL/GenBank/DDBJ databases">
        <title>B98-5 Cell Line De Novo Hybrid Assembly: An Optical Mapping Approach.</title>
        <authorList>
            <person name="Kananen K."/>
            <person name="Auerbach J.A."/>
            <person name="Kautto E."/>
            <person name="Blachly J.S."/>
        </authorList>
    </citation>
    <scope>NUCLEOTIDE SEQUENCE [LARGE SCALE GENOMIC DNA]</scope>
    <source>
        <strain evidence="2">B95-8</strain>
        <tissue evidence="2">Cell line</tissue>
    </source>
</reference>
<dbReference type="InterPro" id="IPR006595">
    <property type="entry name" value="CTLH_C"/>
</dbReference>
<accession>A0ABQ9W0N6</accession>
<evidence type="ECO:0000259" key="1">
    <source>
        <dbReference type="PROSITE" id="PS50897"/>
    </source>
</evidence>
<gene>
    <name evidence="2" type="ORF">P7K49_005825</name>
</gene>
<dbReference type="Proteomes" id="UP001266305">
    <property type="component" value="Unassembled WGS sequence"/>
</dbReference>
<comment type="caution">
    <text evidence="2">The sequence shown here is derived from an EMBL/GenBank/DDBJ whole genome shotgun (WGS) entry which is preliminary data.</text>
</comment>
<dbReference type="PROSITE" id="PS50897">
    <property type="entry name" value="CTLH"/>
    <property type="match status" value="1"/>
</dbReference>
<sequence>MTLASDPGTALAHILLEQPWAQANTQSTLGTDGSRVLSCLEFSLRIQEFIELIRQNKRLDAVRWLLLLLFLNGDLGNEAWSPAGPPPRCSSGWASDPVAARVTSSGILTIHVKHMDRAPGTPFPRGNALPASVAWECL</sequence>
<protein>
    <recommendedName>
        <fullName evidence="1">CTLH domain-containing protein</fullName>
    </recommendedName>
</protein>
<feature type="domain" description="CTLH" evidence="1">
    <location>
        <begin position="38"/>
        <end position="60"/>
    </location>
</feature>